<keyword evidence="10 16" id="KW-0798">TonB box</keyword>
<dbReference type="PANTHER" id="PTHR32552">
    <property type="entry name" value="FERRICHROME IRON RECEPTOR-RELATED"/>
    <property type="match status" value="1"/>
</dbReference>
<keyword evidence="4 14" id="KW-1134">Transmembrane beta strand</keyword>
<evidence type="ECO:0000256" key="2">
    <source>
        <dbReference type="ARBA" id="ARBA00009810"/>
    </source>
</evidence>
<evidence type="ECO:0000256" key="13">
    <source>
        <dbReference type="ARBA" id="ARBA00023237"/>
    </source>
</evidence>
<accession>A0A916UUW1</accession>
<dbReference type="InterPro" id="IPR012910">
    <property type="entry name" value="Plug_dom"/>
</dbReference>
<evidence type="ECO:0000256" key="8">
    <source>
        <dbReference type="ARBA" id="ARBA00023004"/>
    </source>
</evidence>
<dbReference type="InterPro" id="IPR039426">
    <property type="entry name" value="TonB-dep_rcpt-like"/>
</dbReference>
<evidence type="ECO:0000256" key="16">
    <source>
        <dbReference type="RuleBase" id="RU003357"/>
    </source>
</evidence>
<evidence type="ECO:0000256" key="5">
    <source>
        <dbReference type="ARBA" id="ARBA00022496"/>
    </source>
</evidence>
<reference evidence="18" key="2">
    <citation type="submission" date="2020-09" db="EMBL/GenBank/DDBJ databases">
        <authorList>
            <person name="Sun Q."/>
            <person name="Zhou Y."/>
        </authorList>
    </citation>
    <scope>NUCLEOTIDE SEQUENCE</scope>
    <source>
        <strain evidence="18">CGMCC 1.12919</strain>
    </source>
</reference>
<dbReference type="GO" id="GO:0009279">
    <property type="term" value="C:cell outer membrane"/>
    <property type="evidence" value="ECO:0007669"/>
    <property type="project" value="UniProtKB-SubCell"/>
</dbReference>
<evidence type="ECO:0000256" key="15">
    <source>
        <dbReference type="PROSITE-ProRule" id="PRU10144"/>
    </source>
</evidence>
<keyword evidence="5" id="KW-0410">Iron transport</keyword>
<name>A0A916UUW1_9HYPH</name>
<feature type="domain" description="Secretin/TonB short N-terminal" evidence="17">
    <location>
        <begin position="65"/>
        <end position="116"/>
    </location>
</feature>
<dbReference type="PANTHER" id="PTHR32552:SF82">
    <property type="entry name" value="FCUA PROTEIN"/>
    <property type="match status" value="1"/>
</dbReference>
<keyword evidence="11 14" id="KW-0472">Membrane</keyword>
<dbReference type="PROSITE" id="PS01156">
    <property type="entry name" value="TONB_DEPENDENT_REC_2"/>
    <property type="match status" value="1"/>
</dbReference>
<evidence type="ECO:0000313" key="19">
    <source>
        <dbReference type="Proteomes" id="UP000637002"/>
    </source>
</evidence>
<dbReference type="GO" id="GO:0015891">
    <property type="term" value="P:siderophore transport"/>
    <property type="evidence" value="ECO:0007669"/>
    <property type="project" value="InterPro"/>
</dbReference>
<evidence type="ECO:0000256" key="1">
    <source>
        <dbReference type="ARBA" id="ARBA00004571"/>
    </source>
</evidence>
<evidence type="ECO:0000256" key="6">
    <source>
        <dbReference type="ARBA" id="ARBA00022692"/>
    </source>
</evidence>
<keyword evidence="6 14" id="KW-0812">Transmembrane</keyword>
<evidence type="ECO:0000256" key="4">
    <source>
        <dbReference type="ARBA" id="ARBA00022452"/>
    </source>
</evidence>
<keyword evidence="12 18" id="KW-0675">Receptor</keyword>
<evidence type="ECO:0000256" key="9">
    <source>
        <dbReference type="ARBA" id="ARBA00023065"/>
    </source>
</evidence>
<evidence type="ECO:0000256" key="10">
    <source>
        <dbReference type="ARBA" id="ARBA00023077"/>
    </source>
</evidence>
<reference evidence="18" key="1">
    <citation type="journal article" date="2014" name="Int. J. Syst. Evol. Microbiol.">
        <title>Complete genome sequence of Corynebacterium casei LMG S-19264T (=DSM 44701T), isolated from a smear-ripened cheese.</title>
        <authorList>
            <consortium name="US DOE Joint Genome Institute (JGI-PGF)"/>
            <person name="Walter F."/>
            <person name="Albersmeier A."/>
            <person name="Kalinowski J."/>
            <person name="Ruckert C."/>
        </authorList>
    </citation>
    <scope>NUCLEOTIDE SEQUENCE</scope>
    <source>
        <strain evidence="18">CGMCC 1.12919</strain>
    </source>
</reference>
<keyword evidence="3 14" id="KW-0813">Transport</keyword>
<dbReference type="GO" id="GO:0038023">
    <property type="term" value="F:signaling receptor activity"/>
    <property type="evidence" value="ECO:0007669"/>
    <property type="project" value="InterPro"/>
</dbReference>
<keyword evidence="13 14" id="KW-0998">Cell outer membrane</keyword>
<dbReference type="SUPFAM" id="SSF56935">
    <property type="entry name" value="Porins"/>
    <property type="match status" value="1"/>
</dbReference>
<proteinExistence type="inferred from homology"/>
<dbReference type="GO" id="GO:0015344">
    <property type="term" value="F:siderophore uptake transmembrane transporter activity"/>
    <property type="evidence" value="ECO:0007669"/>
    <property type="project" value="TreeGrafter"/>
</dbReference>
<keyword evidence="9" id="KW-0406">Ion transport</keyword>
<comment type="caution">
    <text evidence="18">The sequence shown here is derived from an EMBL/GenBank/DDBJ whole genome shotgun (WGS) entry which is preliminary data.</text>
</comment>
<evidence type="ECO:0000256" key="11">
    <source>
        <dbReference type="ARBA" id="ARBA00023136"/>
    </source>
</evidence>
<evidence type="ECO:0000256" key="12">
    <source>
        <dbReference type="ARBA" id="ARBA00023170"/>
    </source>
</evidence>
<dbReference type="EMBL" id="BMGG01000011">
    <property type="protein sequence ID" value="GGC88991.1"/>
    <property type="molecule type" value="Genomic_DNA"/>
</dbReference>
<evidence type="ECO:0000313" key="18">
    <source>
        <dbReference type="EMBL" id="GGC88991.1"/>
    </source>
</evidence>
<dbReference type="InterPro" id="IPR036942">
    <property type="entry name" value="Beta-barrel_TonB_sf"/>
</dbReference>
<dbReference type="InterPro" id="IPR010105">
    <property type="entry name" value="TonB_sidphr_rcpt"/>
</dbReference>
<dbReference type="InterPro" id="IPR011662">
    <property type="entry name" value="Secretin/TonB_short_N"/>
</dbReference>
<evidence type="ECO:0000259" key="17">
    <source>
        <dbReference type="SMART" id="SM00965"/>
    </source>
</evidence>
<dbReference type="InterPro" id="IPR000531">
    <property type="entry name" value="Beta-barrel_TonB"/>
</dbReference>
<dbReference type="PROSITE" id="PS52016">
    <property type="entry name" value="TONB_DEPENDENT_REC_3"/>
    <property type="match status" value="1"/>
</dbReference>
<feature type="short sequence motif" description="TonB C-terminal box" evidence="15">
    <location>
        <begin position="797"/>
        <end position="814"/>
    </location>
</feature>
<dbReference type="Gene3D" id="2.40.170.20">
    <property type="entry name" value="TonB-dependent receptor, beta-barrel domain"/>
    <property type="match status" value="1"/>
</dbReference>
<keyword evidence="8" id="KW-0408">Iron</keyword>
<dbReference type="AlphaFoldDB" id="A0A916UUW1"/>
<gene>
    <name evidence="18" type="primary">femA</name>
    <name evidence="18" type="ORF">GCM10010994_53610</name>
</gene>
<sequence>MAGLWGRRYGRWGIAWLSSTAAVAAALGAPPLAAQSSQAQSTYDFNIPASPLASAIAGVGAVSGWRIAYPFTLPPAVRSNPLHGSMTPPQAVARLLAGSGLHYRVTGPQSIVLVDPARTAPGVGVVAADGAIVLDTIDVQGQQALGTPPPPYAGGQVATGGRLGILGNRDVMSTPFNITSFTAKTIADQQARNVGDVVKNDPSVRTTWADGSYSNQFFIRGFAVGNPDIAINGLYGLAPYQMAGTSWVDRVEVLKGPSALLNGMAPGGSIGGTINLVPKRATDDPITRLTLGYVSDGQPGGRVDVGRRFGENKEFGVRFNGSYANGRTAVDGQSTELGDAALGLDYRGERLRVSADLIYQKNYADNPVRPIYYRAGFQIPRPPRADADLGQNWYFARGEDAIGIVRAEYDLTDNVTAYATFGAHRNSLLGLYNFEYIKNARGDFDANNFYQPTYYEAWTGETGVRARFATGPIRHELTLTATRLYSELGNRSQTISSYSSNLYDPARIGLPDLSKWYNWTPRTSAATLSSLAVADSLYMLDDRIQVIVGGRFQNVLQKGWNVTTRAQTAFYDENAITPAVGLVLKPLERVSLYANYIEGLSQGPVAPVGAVNASETFAPIKSKQYEVGAKIDFGRITTTLSAFQIEQPNGVLDPATNRYGMNGEVRNRGLEFNVFGEVVPELRLLGGVALMDGVQTKTANGTNNGKKAIGIPDTQLNLGAEWDTPFLRGLTMTGRVIYTSSQYASVDNTQSIPGWTRVDLGARYTFERPGGKPVTIRAAVENLLGADYWAAASSTFGLARGAPRTFLVSTTFDF</sequence>
<dbReference type="Pfam" id="PF07660">
    <property type="entry name" value="STN"/>
    <property type="match status" value="1"/>
</dbReference>
<dbReference type="Pfam" id="PF07715">
    <property type="entry name" value="Plug"/>
    <property type="match status" value="1"/>
</dbReference>
<dbReference type="Gene3D" id="3.55.50.30">
    <property type="match status" value="1"/>
</dbReference>
<comment type="similarity">
    <text evidence="2 14 16">Belongs to the TonB-dependent receptor family.</text>
</comment>
<protein>
    <submittedName>
        <fullName evidence="18">Ferric-mycobactin receptor FemA</fullName>
    </submittedName>
</protein>
<dbReference type="InterPro" id="IPR037066">
    <property type="entry name" value="Plug_dom_sf"/>
</dbReference>
<keyword evidence="7" id="KW-0732">Signal</keyword>
<organism evidence="18 19">
    <name type="scientific">Chelatococcus reniformis</name>
    <dbReference type="NCBI Taxonomy" id="1494448"/>
    <lineage>
        <taxon>Bacteria</taxon>
        <taxon>Pseudomonadati</taxon>
        <taxon>Pseudomonadota</taxon>
        <taxon>Alphaproteobacteria</taxon>
        <taxon>Hyphomicrobiales</taxon>
        <taxon>Chelatococcaceae</taxon>
        <taxon>Chelatococcus</taxon>
    </lineage>
</organism>
<comment type="subcellular location">
    <subcellularLocation>
        <location evidence="1 14">Cell outer membrane</location>
        <topology evidence="1 14">Multi-pass membrane protein</topology>
    </subcellularLocation>
</comment>
<dbReference type="Proteomes" id="UP000637002">
    <property type="component" value="Unassembled WGS sequence"/>
</dbReference>
<evidence type="ECO:0000256" key="7">
    <source>
        <dbReference type="ARBA" id="ARBA00022729"/>
    </source>
</evidence>
<evidence type="ECO:0000256" key="3">
    <source>
        <dbReference type="ARBA" id="ARBA00022448"/>
    </source>
</evidence>
<dbReference type="InterPro" id="IPR010917">
    <property type="entry name" value="TonB_rcpt_CS"/>
</dbReference>
<dbReference type="Gene3D" id="2.170.130.10">
    <property type="entry name" value="TonB-dependent receptor, plug domain"/>
    <property type="match status" value="1"/>
</dbReference>
<dbReference type="SMART" id="SM00965">
    <property type="entry name" value="STN"/>
    <property type="match status" value="1"/>
</dbReference>
<dbReference type="NCBIfam" id="TIGR01783">
    <property type="entry name" value="TonB-siderophor"/>
    <property type="match status" value="1"/>
</dbReference>
<dbReference type="CDD" id="cd01347">
    <property type="entry name" value="ligand_gated_channel"/>
    <property type="match status" value="1"/>
</dbReference>
<dbReference type="Pfam" id="PF00593">
    <property type="entry name" value="TonB_dep_Rec_b-barrel"/>
    <property type="match status" value="1"/>
</dbReference>
<keyword evidence="19" id="KW-1185">Reference proteome</keyword>
<evidence type="ECO:0000256" key="14">
    <source>
        <dbReference type="PROSITE-ProRule" id="PRU01360"/>
    </source>
</evidence>